<accession>A0A4Y6EE94</accession>
<feature type="compositionally biased region" description="Low complexity" evidence="1">
    <location>
        <begin position="311"/>
        <end position="325"/>
    </location>
</feature>
<sequence>MSDGTSTEGQSSSGNEKYVSQIDDLFALAWNEVYNPEEAAPASEDGASDSPAGAGEAGAATSSEGAPAGNGDVGAPADGALPTAGDQAGASDSSADTAAGENASADAGTGDGGNGTQPNPAGPSSEGLDPATVTPLFAPAREEAFKRMETSFRQSAIQDLQQEIDPEFLEVLQEVPVRLVGSEVPSLARNADPGAKIRLNDSAQAAQYQRDLSALLEREITSRAKQKADDTRPMATVIQESFLLFENNPDLIPGTKGFDRELATRFAEITNDYAVRVNGKVIGYQDINVQPLINSLRADIAKQRGASGATAAQQRAEQQRQAAAQQERDEGGKFQAPQGGVLSKAGNQGEAADDYSAFWSGVQMPNPGSLGI</sequence>
<evidence type="ECO:0000313" key="2">
    <source>
        <dbReference type="EMBL" id="QDF17000.1"/>
    </source>
</evidence>
<name>A0A4Y6EE94_9CAUD</name>
<dbReference type="RefSeq" id="YP_009847675.1">
    <property type="nucleotide sequence ID" value="NC_048777.1"/>
</dbReference>
<proteinExistence type="predicted"/>
<dbReference type="GeneID" id="55618072"/>
<dbReference type="Proteomes" id="UP000318861">
    <property type="component" value="Segment"/>
</dbReference>
<keyword evidence="3" id="KW-1185">Reference proteome</keyword>
<evidence type="ECO:0000256" key="1">
    <source>
        <dbReference type="SAM" id="MobiDB-lite"/>
    </source>
</evidence>
<gene>
    <name evidence="2" type="primary">47</name>
    <name evidence="2" type="ORF">SEA_TINYTIMOTHY_47</name>
</gene>
<feature type="region of interest" description="Disordered" evidence="1">
    <location>
        <begin position="307"/>
        <end position="348"/>
    </location>
</feature>
<protein>
    <submittedName>
        <fullName evidence="2">Uncharacterized protein</fullName>
    </submittedName>
</protein>
<evidence type="ECO:0000313" key="3">
    <source>
        <dbReference type="Proteomes" id="UP000318861"/>
    </source>
</evidence>
<feature type="compositionally biased region" description="Low complexity" evidence="1">
    <location>
        <begin position="83"/>
        <end position="108"/>
    </location>
</feature>
<organism evidence="2 3">
    <name type="scientific">Microbacterium phage TinyTimothy</name>
    <dbReference type="NCBI Taxonomy" id="2583039"/>
    <lineage>
        <taxon>Viruses</taxon>
        <taxon>Duplodnaviria</taxon>
        <taxon>Heunggongvirae</taxon>
        <taxon>Uroviricota</taxon>
        <taxon>Caudoviricetes</taxon>
        <taxon>Eekayvirinae</taxon>
        <taxon>Tinytimothyvirus</taxon>
        <taxon>Tinytimothyvirus tinytimothy</taxon>
    </lineage>
</organism>
<feature type="region of interest" description="Disordered" evidence="1">
    <location>
        <begin position="36"/>
        <end position="132"/>
    </location>
</feature>
<dbReference type="EMBL" id="MK878904">
    <property type="protein sequence ID" value="QDF17000.1"/>
    <property type="molecule type" value="Genomic_DNA"/>
</dbReference>
<feature type="compositionally biased region" description="Low complexity" evidence="1">
    <location>
        <begin position="36"/>
        <end position="69"/>
    </location>
</feature>
<reference evidence="2 3" key="1">
    <citation type="submission" date="2019-05" db="EMBL/GenBank/DDBJ databases">
        <authorList>
            <person name="Baumgardner C.A."/>
            <person name="Folse N.B."/>
            <person name="Neri L.M."/>
            <person name="Renaud V.D."/>
            <person name="Wallen J.R."/>
            <person name="Bintz B.J."/>
            <person name="Gainey M.D."/>
            <person name="Garlena R.A."/>
            <person name="Russell D.A."/>
            <person name="Pope W.H."/>
            <person name="Jacobs-Sera D."/>
            <person name="Hatfull G.F."/>
        </authorList>
    </citation>
    <scope>NUCLEOTIDE SEQUENCE [LARGE SCALE GENOMIC DNA]</scope>
</reference>
<dbReference type="KEGG" id="vg:55618072"/>